<comment type="caution">
    <text evidence="1">The sequence shown here is derived from an EMBL/GenBank/DDBJ whole genome shotgun (WGS) entry which is preliminary data.</text>
</comment>
<accession>A0ABS4IGW6</accession>
<dbReference type="RefSeq" id="WP_209463325.1">
    <property type="nucleotide sequence ID" value="NZ_CP110224.1"/>
</dbReference>
<sequence>MEITEVTQIRNNHTNKEFLEMEGFILNSLKELYVYYDIGSQSQADDNAEYLLSKYDREIRSFLDQPYGGTFSPDEIAEMILTQEYKKRNSSEEAATLGLMK</sequence>
<proteinExistence type="predicted"/>
<dbReference type="EMBL" id="JAGGKX010000011">
    <property type="protein sequence ID" value="MBP1970182.1"/>
    <property type="molecule type" value="Genomic_DNA"/>
</dbReference>
<evidence type="ECO:0000313" key="1">
    <source>
        <dbReference type="EMBL" id="MBP1970182.1"/>
    </source>
</evidence>
<gene>
    <name evidence="1" type="ORF">J2Z83_002300</name>
</gene>
<keyword evidence="2" id="KW-1185">Reference proteome</keyword>
<organism evidence="1 2">
    <name type="scientific">Virgibacillus natechei</name>
    <dbReference type="NCBI Taxonomy" id="1216297"/>
    <lineage>
        <taxon>Bacteria</taxon>
        <taxon>Bacillati</taxon>
        <taxon>Bacillota</taxon>
        <taxon>Bacilli</taxon>
        <taxon>Bacillales</taxon>
        <taxon>Bacillaceae</taxon>
        <taxon>Virgibacillus</taxon>
    </lineage>
</organism>
<dbReference type="Proteomes" id="UP001519345">
    <property type="component" value="Unassembled WGS sequence"/>
</dbReference>
<protein>
    <submittedName>
        <fullName evidence="1">Uncharacterized protein</fullName>
    </submittedName>
</protein>
<name>A0ABS4IGW6_9BACI</name>
<evidence type="ECO:0000313" key="2">
    <source>
        <dbReference type="Proteomes" id="UP001519345"/>
    </source>
</evidence>
<reference evidence="1 2" key="1">
    <citation type="submission" date="2021-03" db="EMBL/GenBank/DDBJ databases">
        <title>Genomic Encyclopedia of Type Strains, Phase IV (KMG-IV): sequencing the most valuable type-strain genomes for metagenomic binning, comparative biology and taxonomic classification.</title>
        <authorList>
            <person name="Goeker M."/>
        </authorList>
    </citation>
    <scope>NUCLEOTIDE SEQUENCE [LARGE SCALE GENOMIC DNA]</scope>
    <source>
        <strain evidence="1 2">DSM 25609</strain>
    </source>
</reference>